<dbReference type="SMART" id="SM00308">
    <property type="entry name" value="LH2"/>
    <property type="match status" value="1"/>
</dbReference>
<evidence type="ECO:0000256" key="10">
    <source>
        <dbReference type="SAM" id="MobiDB-lite"/>
    </source>
</evidence>
<dbReference type="InterPro" id="IPR036392">
    <property type="entry name" value="PLAT/LH2_dom_sf"/>
</dbReference>
<proteinExistence type="inferred from homology"/>
<feature type="transmembrane region" description="Helical" evidence="11">
    <location>
        <begin position="1929"/>
        <end position="1948"/>
    </location>
</feature>
<evidence type="ECO:0000256" key="6">
    <source>
        <dbReference type="ARBA" id="ARBA00023136"/>
    </source>
</evidence>
<evidence type="ECO:0000256" key="7">
    <source>
        <dbReference type="ARBA" id="ARBA00023180"/>
    </source>
</evidence>
<feature type="transmembrane region" description="Helical" evidence="11">
    <location>
        <begin position="1392"/>
        <end position="1413"/>
    </location>
</feature>
<evidence type="ECO:0000256" key="9">
    <source>
        <dbReference type="PROSITE-ProRule" id="PRU00152"/>
    </source>
</evidence>
<dbReference type="Proteomes" id="UP000095280">
    <property type="component" value="Unplaced"/>
</dbReference>
<dbReference type="CDD" id="cd01752">
    <property type="entry name" value="PLAT_polycystin"/>
    <property type="match status" value="1"/>
</dbReference>
<evidence type="ECO:0000259" key="12">
    <source>
        <dbReference type="PROSITE" id="PS50095"/>
    </source>
</evidence>
<feature type="transmembrane region" description="Helical" evidence="11">
    <location>
        <begin position="1567"/>
        <end position="1591"/>
    </location>
</feature>
<dbReference type="GO" id="GO:0016020">
    <property type="term" value="C:membrane"/>
    <property type="evidence" value="ECO:0007669"/>
    <property type="project" value="UniProtKB-SubCell"/>
</dbReference>
<dbReference type="InterPro" id="IPR051223">
    <property type="entry name" value="Polycystin"/>
</dbReference>
<feature type="transmembrane region" description="Helical" evidence="11">
    <location>
        <begin position="2020"/>
        <end position="2037"/>
    </location>
</feature>
<evidence type="ECO:0000256" key="5">
    <source>
        <dbReference type="ARBA" id="ARBA00022989"/>
    </source>
</evidence>
<feature type="transmembrane region" description="Helical" evidence="11">
    <location>
        <begin position="2057"/>
        <end position="2079"/>
    </location>
</feature>
<keyword evidence="6 11" id="KW-0472">Membrane</keyword>
<dbReference type="WBParaSite" id="maker-uti_cns_0000950-snap-gene-0.43-mRNA-1">
    <property type="protein sequence ID" value="maker-uti_cns_0000950-snap-gene-0.43-mRNA-1"/>
    <property type="gene ID" value="maker-uti_cns_0000950-snap-gene-0.43"/>
</dbReference>
<comment type="similarity">
    <text evidence="2">Belongs to the polycystin family.</text>
</comment>
<dbReference type="InterPro" id="IPR003915">
    <property type="entry name" value="PKD_2"/>
</dbReference>
<keyword evidence="4" id="KW-0732">Signal</keyword>
<sequence length="2201" mass="247124">MMQPYEVFIDLGTLPAEACFVVDFSAFGDKVVANQSAHMFGSATACQTLSPVSSLYGSMYWDNQLSQEYNRLYQESLASPPVSTVVLFIKNFTYFDQKVVRLQGYNKYSMQETSFYMVVSKGPCSKPKLNLSYSMPDPRFSREQLLVFNPYLSVNCYNNSVEVKWKIERYNNGTNSWQDFVPQLKQFHQNYPSHVNYVSLDDTMISGVMYQGSNNQLKTFTVFPYAFNIHTVYRITVQATMVEEPALNTTDSIDVYIYKAPLRPCLNYRVYDQELSRWYKLSSPAQSKFGFEVEFDASCSVNPNKFALAGEFSDWDFEVLLQPRINGRACEDEAININPNIPIKFQTSIDNYIPGVRFHYRWQISNLKKPVTSCPYDLSQSSVLAQLDMDEMGPDWSIIGIFSPGLAIDGVGCLPRASNGIYILRVKSYRDGSPTNYGFKLLYLMINTAPDVSLLSVRAFPTVGEALNTRFQLTCDGATDSDGSLKYNIGYSQLENPSGPDDCIPIEIGANECKLSQATMLPSGAQKRDYMITICIEVFDAAMASSFYNISTLLRVKERQMSIDELSNGNIYNRIEGSAYGGNSREMGKAAFPAINSLSTVTVDTPAQVQEMILFKRKVVNLISKCVNASDSNTTTDNRLRDLEFQSKMLSTITEGELDEDSLDVVAETAKNMAKNLLEISQQRGVSYHEVLASVNRLVTSSESITSSLNNAEQNGAGNQDKSSNKLKLGNKQLGNYITAADSLANKMVTDERETHISTPNISIVVVKRQPSKLNNAKLKASGSTGCDNFKLGDFKDSYGSSLLVEPDPRNPNTTVPSQSALTKVIKSKSNLFASAKGGGNMSSSTYSITMSSSTNGEYDISDLGSSSWIEMRLTNIMADNETLPSTYGQTADKSVTLQTQKVLVETSNALFVKVEQYLNSTDATARNETTATNLLNYGFLVYFKAGEPPTDSSYDRLCQLPLPATTMCSAPSNASDSSSGSEFRQEPCNCRNSTLGWFCSPLTDYNGTSVPAGPDYKLTNCMCNSTWCSPNSDLDSTDNCEKSNSYQPDLWTCYLSVDDLNTREVEKTVHFGIRAIKLDVDGKPSVKTIDGDSSSGNSENSKIPEYQYLSMDFKSTAFTAGCYYFDTNSSQFSNIGVHVGQCSTPTETQCFSSHMTSFMSSFYVPPLAFNPSDSGWLKLDSNPIALSVVLALVCFYLIIVVWVRRKDKDDMKKVGVTPLPDNHPADEFRYELTFWTGARRHAGTTAQVSFSLIGEDSESEARPVLDPKRPVLQTGCVDSFFMTTPSYLGRLTHARIWHDNAGSDPKWYFNRLLVEDLQTGDKYFFICNRWFAFDEDDGMVDRILPVSGMEEVRKFEVVFWSKAQKNLNDGHLWLSVVTRSPRSKFTRVQRATACLVLVMSTMMVNLMFYGQSKHVESPQLIEFGPIKLTAHSIYLATVSSLIILPINVLIVVLFKNRRNKPKKASKVKPRGPVTPDEESGAGDGEKYAIGEPSVATEEAAGKSLKSKVLARIRPAVRRVWPLPWWSYIIGYILSFLSVAACTYLMVEFGGVLGEAKTSEWLASMLVTLLQSIVLIQPVKIVVIAAAYALLVKKIDEDEDEVTKEMVAAGLPPVHERLSIKDLTDPSKREMFLKSKRAPPPPDEHVLRELREQRIRENNMNDILKDIVFYILFLVVLMMAAYTSQDYRSYLQNNYVKNMLTKGIYVQNETHQAKTMSSAIRRDSLWDYLNNTVIPTAYPIACYNGEFCNQIGLNWTSDPNLMLVRMAQLRQLRIKKAVDSCKISSYFANIISECRPEYSMWSDDERSFAPGWLLANSTTPVQPEWTYTDAMEMYGTPVGGTIATYSGGGYVASLGRNRYEARSKVTKLAKEGWLDVYTRGVFVEMLLYNPNTNLFTFCELLLEFHNGGSFLPDPMIFTLRMDRYVGANGMLYLALDIVSLIFIVVFLVKEIRALHKKKCSYFQDAFNVMDFVLLLVCCAEIGLFATRIVAQKAVSYLLRTYPNKFVNFQWLILWQQMNQLFMGLIVFIFTIRFLRLLTFNRKMRMLGCVLQKAVKPLLHFGVVFGIMFFAFVQMGYLMFFCNVESFKTPIATVETLGVMTLKLLGCQADWANVSNEYEIVDYAVSCIRSLFGCKEAANKLHHIDTRFNYMQETSDGQQHLMVLDGKLDELELYICTAGIRLEEQQAKAIKANQEKIVYNGD</sequence>
<feature type="transmembrane region" description="Helical" evidence="11">
    <location>
        <begin position="1185"/>
        <end position="1204"/>
    </location>
</feature>
<keyword evidence="7" id="KW-0325">Glycoprotein</keyword>
<dbReference type="Pfam" id="PF20519">
    <property type="entry name" value="Polycystin_dom"/>
    <property type="match status" value="1"/>
</dbReference>
<evidence type="ECO:0000256" key="2">
    <source>
        <dbReference type="ARBA" id="ARBA00007200"/>
    </source>
</evidence>
<dbReference type="InterPro" id="IPR013122">
    <property type="entry name" value="PKD1_2_channel"/>
</dbReference>
<dbReference type="PANTHER" id="PTHR10877:SF150">
    <property type="entry name" value="REJ DOMAIN-CONTAINING PROTEIN"/>
    <property type="match status" value="1"/>
</dbReference>
<feature type="region of interest" description="Disordered" evidence="10">
    <location>
        <begin position="1463"/>
        <end position="1488"/>
    </location>
</feature>
<name>A0A1I8G5L0_9PLAT</name>
<dbReference type="GO" id="GO:0005509">
    <property type="term" value="F:calcium ion binding"/>
    <property type="evidence" value="ECO:0007669"/>
    <property type="project" value="InterPro"/>
</dbReference>
<evidence type="ECO:0000313" key="13">
    <source>
        <dbReference type="Proteomes" id="UP000095280"/>
    </source>
</evidence>
<evidence type="ECO:0000256" key="11">
    <source>
        <dbReference type="SAM" id="Phobius"/>
    </source>
</evidence>
<keyword evidence="5 11" id="KW-1133">Transmembrane helix</keyword>
<keyword evidence="13" id="KW-1185">Reference proteome</keyword>
<dbReference type="SUPFAM" id="SSF49723">
    <property type="entry name" value="Lipase/lipooxygenase domain (PLAT/LH2 domain)"/>
    <property type="match status" value="1"/>
</dbReference>
<keyword evidence="3 11" id="KW-0812">Transmembrane</keyword>
<feature type="transmembrane region" description="Helical" evidence="11">
    <location>
        <begin position="1968"/>
        <end position="1990"/>
    </location>
</feature>
<dbReference type="PRINTS" id="PR01433">
    <property type="entry name" value="POLYCYSTIN2"/>
</dbReference>
<dbReference type="GO" id="GO:0005262">
    <property type="term" value="F:calcium channel activity"/>
    <property type="evidence" value="ECO:0007669"/>
    <property type="project" value="TreeGrafter"/>
</dbReference>
<dbReference type="InterPro" id="IPR002859">
    <property type="entry name" value="PKD/REJ-like"/>
</dbReference>
<reference evidence="14" key="1">
    <citation type="submission" date="2016-11" db="UniProtKB">
        <authorList>
            <consortium name="WormBaseParasite"/>
        </authorList>
    </citation>
    <scope>IDENTIFICATION</scope>
</reference>
<feature type="transmembrane region" description="Helical" evidence="11">
    <location>
        <begin position="1663"/>
        <end position="1682"/>
    </location>
</feature>
<dbReference type="InterPro" id="IPR046791">
    <property type="entry name" value="Polycystin_dom"/>
</dbReference>
<dbReference type="InterPro" id="IPR042060">
    <property type="entry name" value="PLAT_polycystin1"/>
</dbReference>
<dbReference type="PROSITE" id="PS50095">
    <property type="entry name" value="PLAT"/>
    <property type="match status" value="1"/>
</dbReference>
<protein>
    <submittedName>
        <fullName evidence="14">PLAT domain-containing protein</fullName>
    </submittedName>
</protein>
<feature type="transmembrane region" description="Helical" evidence="11">
    <location>
        <begin position="1525"/>
        <end position="1547"/>
    </location>
</feature>
<evidence type="ECO:0000256" key="8">
    <source>
        <dbReference type="PIRSR" id="PIRSR603915-2"/>
    </source>
</evidence>
<dbReference type="Gene3D" id="2.60.60.20">
    <property type="entry name" value="PLAT/LH2 domain"/>
    <property type="match status" value="1"/>
</dbReference>
<dbReference type="Pfam" id="PF08016">
    <property type="entry name" value="PKD_channel"/>
    <property type="match status" value="1"/>
</dbReference>
<comment type="caution">
    <text evidence="9">Lacks conserved residue(s) required for the propagation of feature annotation.</text>
</comment>
<dbReference type="InterPro" id="IPR001024">
    <property type="entry name" value="PLAT/LH2_dom"/>
</dbReference>
<comment type="subcellular location">
    <subcellularLocation>
        <location evidence="1">Membrane</location>
        <topology evidence="1">Multi-pass membrane protein</topology>
    </subcellularLocation>
</comment>
<dbReference type="Pfam" id="PF02010">
    <property type="entry name" value="REJ"/>
    <property type="match status" value="1"/>
</dbReference>
<feature type="domain" description="PLAT" evidence="12">
    <location>
        <begin position="1229"/>
        <end position="1346"/>
    </location>
</feature>
<dbReference type="PANTHER" id="PTHR10877">
    <property type="entry name" value="POLYCYSTIN FAMILY MEMBER"/>
    <property type="match status" value="1"/>
</dbReference>
<accession>A0A1I8G5L0</accession>
<evidence type="ECO:0000256" key="4">
    <source>
        <dbReference type="ARBA" id="ARBA00022729"/>
    </source>
</evidence>
<evidence type="ECO:0000256" key="3">
    <source>
        <dbReference type="ARBA" id="ARBA00022692"/>
    </source>
</evidence>
<dbReference type="GO" id="GO:0050982">
    <property type="term" value="P:detection of mechanical stimulus"/>
    <property type="evidence" value="ECO:0007669"/>
    <property type="project" value="TreeGrafter"/>
</dbReference>
<evidence type="ECO:0000313" key="14">
    <source>
        <dbReference type="WBParaSite" id="maker-uti_cns_0000950-snap-gene-0.43-mRNA-1"/>
    </source>
</evidence>
<evidence type="ECO:0000256" key="1">
    <source>
        <dbReference type="ARBA" id="ARBA00004141"/>
    </source>
</evidence>
<organism evidence="13 14">
    <name type="scientific">Macrostomum lignano</name>
    <dbReference type="NCBI Taxonomy" id="282301"/>
    <lineage>
        <taxon>Eukaryota</taxon>
        <taxon>Metazoa</taxon>
        <taxon>Spiralia</taxon>
        <taxon>Lophotrochozoa</taxon>
        <taxon>Platyhelminthes</taxon>
        <taxon>Rhabditophora</taxon>
        <taxon>Macrostomorpha</taxon>
        <taxon>Macrostomida</taxon>
        <taxon>Macrostomidae</taxon>
        <taxon>Macrostomum</taxon>
    </lineage>
</organism>
<dbReference type="Pfam" id="PF01477">
    <property type="entry name" value="PLAT"/>
    <property type="match status" value="1"/>
</dbReference>
<feature type="disulfide bond" evidence="8">
    <location>
        <begin position="1781"/>
        <end position="1794"/>
    </location>
</feature>
<feature type="transmembrane region" description="Helical" evidence="11">
    <location>
        <begin position="1433"/>
        <end position="1455"/>
    </location>
</feature>